<gene>
    <name evidence="14" type="ORF">QBC35DRAFT_387579</name>
</gene>
<dbReference type="InterPro" id="IPR039949">
    <property type="entry name" value="NAA40"/>
</dbReference>
<sequence>MSASQNGSGLTKGSQSETSSSLTAASKNGSSPTKGSETSSSLIVTASQNDSSLLTGSKGTSSLRAASVKGSSLKRPSKRSWTPDPLDLVNEKTDEQFVAGYLQHSTKDPSPWVTAWTHPTTGVKYDICLKQPANLEEDELNACFRLIEETSRKDYENSAQKWHPKDKLKEMRSAELRYILVKEEETGEIHAFTSLMPTYEEGQPVIYCYEIHLKPHLQGTGLAALLISFLTTVAANLPPVIKVMLTCFLSNARGLAFYKKMGFEADGISPVPRILRFGKVFNPDYVILSKVIRSPSNGAGISDTDTSSMNGAGTSDTDASQ</sequence>
<keyword evidence="9" id="KW-0012">Acyltransferase</keyword>
<evidence type="ECO:0000259" key="13">
    <source>
        <dbReference type="PROSITE" id="PS51186"/>
    </source>
</evidence>
<feature type="region of interest" description="Disordered" evidence="12">
    <location>
        <begin position="1"/>
        <end position="88"/>
    </location>
</feature>
<dbReference type="GO" id="GO:0010485">
    <property type="term" value="F:histone H4 acetyltransferase activity"/>
    <property type="evidence" value="ECO:0007669"/>
    <property type="project" value="InterPro"/>
</dbReference>
<evidence type="ECO:0000256" key="8">
    <source>
        <dbReference type="ARBA" id="ARBA00023242"/>
    </source>
</evidence>
<proteinExistence type="inferred from homology"/>
<feature type="compositionally biased region" description="Low complexity" evidence="12">
    <location>
        <begin position="29"/>
        <end position="41"/>
    </location>
</feature>
<dbReference type="EC" id="2.3.1.257" evidence="4"/>
<dbReference type="PANTHER" id="PTHR20531:SF1">
    <property type="entry name" value="N-ALPHA-ACETYLTRANSFERASE 40"/>
    <property type="match status" value="1"/>
</dbReference>
<evidence type="ECO:0000256" key="12">
    <source>
        <dbReference type="SAM" id="MobiDB-lite"/>
    </source>
</evidence>
<organism evidence="14 15">
    <name type="scientific">Podospora australis</name>
    <dbReference type="NCBI Taxonomy" id="1536484"/>
    <lineage>
        <taxon>Eukaryota</taxon>
        <taxon>Fungi</taxon>
        <taxon>Dikarya</taxon>
        <taxon>Ascomycota</taxon>
        <taxon>Pezizomycotina</taxon>
        <taxon>Sordariomycetes</taxon>
        <taxon>Sordariomycetidae</taxon>
        <taxon>Sordariales</taxon>
        <taxon>Podosporaceae</taxon>
        <taxon>Podospora</taxon>
    </lineage>
</organism>
<dbReference type="GO" id="GO:0005737">
    <property type="term" value="C:cytoplasm"/>
    <property type="evidence" value="ECO:0007669"/>
    <property type="project" value="UniProtKB-SubCell"/>
</dbReference>
<evidence type="ECO:0000256" key="1">
    <source>
        <dbReference type="ARBA" id="ARBA00004123"/>
    </source>
</evidence>
<evidence type="ECO:0000256" key="2">
    <source>
        <dbReference type="ARBA" id="ARBA00004496"/>
    </source>
</evidence>
<dbReference type="SUPFAM" id="SSF55729">
    <property type="entry name" value="Acyl-CoA N-acyltransferases (Nat)"/>
    <property type="match status" value="1"/>
</dbReference>
<evidence type="ECO:0000256" key="11">
    <source>
        <dbReference type="ARBA" id="ARBA00049524"/>
    </source>
</evidence>
<evidence type="ECO:0000256" key="6">
    <source>
        <dbReference type="ARBA" id="ARBA00022490"/>
    </source>
</evidence>
<dbReference type="EMBL" id="MU864427">
    <property type="protein sequence ID" value="KAK4186286.1"/>
    <property type="molecule type" value="Genomic_DNA"/>
</dbReference>
<dbReference type="GO" id="GO:1990189">
    <property type="term" value="F:protein N-terminal-serine acetyltransferase activity"/>
    <property type="evidence" value="ECO:0007669"/>
    <property type="project" value="UniProtKB-EC"/>
</dbReference>
<evidence type="ECO:0000256" key="9">
    <source>
        <dbReference type="ARBA" id="ARBA00023315"/>
    </source>
</evidence>
<dbReference type="GO" id="GO:0043998">
    <property type="term" value="F:histone H2A acetyltransferase activity"/>
    <property type="evidence" value="ECO:0007669"/>
    <property type="project" value="InterPro"/>
</dbReference>
<dbReference type="Proteomes" id="UP001302126">
    <property type="component" value="Unassembled WGS sequence"/>
</dbReference>
<comment type="similarity">
    <text evidence="3">Belongs to the acetyltransferase family. NAA40 subfamily.</text>
</comment>
<feature type="compositionally biased region" description="Low complexity" evidence="12">
    <location>
        <begin position="51"/>
        <end position="63"/>
    </location>
</feature>
<comment type="caution">
    <text evidence="14">The sequence shown here is derived from an EMBL/GenBank/DDBJ whole genome shotgun (WGS) entry which is preliminary data.</text>
</comment>
<keyword evidence="6" id="KW-0963">Cytoplasm</keyword>
<feature type="domain" description="N-acetyltransferase" evidence="13">
    <location>
        <begin position="142"/>
        <end position="282"/>
    </location>
</feature>
<evidence type="ECO:0000256" key="3">
    <source>
        <dbReference type="ARBA" id="ARBA00008870"/>
    </source>
</evidence>
<evidence type="ECO:0000256" key="4">
    <source>
        <dbReference type="ARBA" id="ARBA00012950"/>
    </source>
</evidence>
<feature type="region of interest" description="Disordered" evidence="12">
    <location>
        <begin position="299"/>
        <end position="321"/>
    </location>
</feature>
<reference evidence="14" key="1">
    <citation type="journal article" date="2023" name="Mol. Phylogenet. Evol.">
        <title>Genome-scale phylogeny and comparative genomics of the fungal order Sordariales.</title>
        <authorList>
            <person name="Hensen N."/>
            <person name="Bonometti L."/>
            <person name="Westerberg I."/>
            <person name="Brannstrom I.O."/>
            <person name="Guillou S."/>
            <person name="Cros-Aarteil S."/>
            <person name="Calhoun S."/>
            <person name="Haridas S."/>
            <person name="Kuo A."/>
            <person name="Mondo S."/>
            <person name="Pangilinan J."/>
            <person name="Riley R."/>
            <person name="LaButti K."/>
            <person name="Andreopoulos B."/>
            <person name="Lipzen A."/>
            <person name="Chen C."/>
            <person name="Yan M."/>
            <person name="Daum C."/>
            <person name="Ng V."/>
            <person name="Clum A."/>
            <person name="Steindorff A."/>
            <person name="Ohm R.A."/>
            <person name="Martin F."/>
            <person name="Silar P."/>
            <person name="Natvig D.O."/>
            <person name="Lalanne C."/>
            <person name="Gautier V."/>
            <person name="Ament-Velasquez S.L."/>
            <person name="Kruys A."/>
            <person name="Hutchinson M.I."/>
            <person name="Powell A.J."/>
            <person name="Barry K."/>
            <person name="Miller A.N."/>
            <person name="Grigoriev I.V."/>
            <person name="Debuchy R."/>
            <person name="Gladieux P."/>
            <person name="Hiltunen Thoren M."/>
            <person name="Johannesson H."/>
        </authorList>
    </citation>
    <scope>NUCLEOTIDE SEQUENCE</scope>
    <source>
        <strain evidence="14">PSN309</strain>
    </source>
</reference>
<evidence type="ECO:0000256" key="7">
    <source>
        <dbReference type="ARBA" id="ARBA00022679"/>
    </source>
</evidence>
<name>A0AAN6WRS2_9PEZI</name>
<dbReference type="AlphaFoldDB" id="A0AAN6WRS2"/>
<reference evidence="14" key="2">
    <citation type="submission" date="2023-05" db="EMBL/GenBank/DDBJ databases">
        <authorList>
            <consortium name="Lawrence Berkeley National Laboratory"/>
            <person name="Steindorff A."/>
            <person name="Hensen N."/>
            <person name="Bonometti L."/>
            <person name="Westerberg I."/>
            <person name="Brannstrom I.O."/>
            <person name="Guillou S."/>
            <person name="Cros-Aarteil S."/>
            <person name="Calhoun S."/>
            <person name="Haridas S."/>
            <person name="Kuo A."/>
            <person name="Mondo S."/>
            <person name="Pangilinan J."/>
            <person name="Riley R."/>
            <person name="Labutti K."/>
            <person name="Andreopoulos B."/>
            <person name="Lipzen A."/>
            <person name="Chen C."/>
            <person name="Yanf M."/>
            <person name="Daum C."/>
            <person name="Ng V."/>
            <person name="Clum A."/>
            <person name="Ohm R."/>
            <person name="Martin F."/>
            <person name="Silar P."/>
            <person name="Natvig D."/>
            <person name="Lalanne C."/>
            <person name="Gautier V."/>
            <person name="Ament-Velasquez S.L."/>
            <person name="Kruys A."/>
            <person name="Hutchinson M.I."/>
            <person name="Powell A.J."/>
            <person name="Barry K."/>
            <person name="Miller A.N."/>
            <person name="Grigoriev I.V."/>
            <person name="Debuchy R."/>
            <person name="Gladieux P."/>
            <person name="Thoren M.H."/>
            <person name="Johannesson H."/>
        </authorList>
    </citation>
    <scope>NUCLEOTIDE SEQUENCE</scope>
    <source>
        <strain evidence="14">PSN309</strain>
    </source>
</reference>
<evidence type="ECO:0000256" key="10">
    <source>
        <dbReference type="ARBA" id="ARBA00047821"/>
    </source>
</evidence>
<dbReference type="InterPro" id="IPR000182">
    <property type="entry name" value="GNAT_dom"/>
</dbReference>
<comment type="catalytic activity">
    <reaction evidence="10">
        <text>N-terminal L-seryl-[histone H2A] + acetyl-CoA = N-terminal N(alpha)-acetyl-L-seryl-[histone H2A] + CoA + H(+)</text>
        <dbReference type="Rhea" id="RHEA:50600"/>
        <dbReference type="Rhea" id="RHEA-COMP:12742"/>
        <dbReference type="Rhea" id="RHEA-COMP:12744"/>
        <dbReference type="ChEBI" id="CHEBI:15378"/>
        <dbReference type="ChEBI" id="CHEBI:57287"/>
        <dbReference type="ChEBI" id="CHEBI:57288"/>
        <dbReference type="ChEBI" id="CHEBI:64738"/>
        <dbReference type="ChEBI" id="CHEBI:83690"/>
        <dbReference type="EC" id="2.3.1.257"/>
    </reaction>
</comment>
<dbReference type="PROSITE" id="PS51186">
    <property type="entry name" value="GNAT"/>
    <property type="match status" value="1"/>
</dbReference>
<comment type="subcellular location">
    <subcellularLocation>
        <location evidence="2">Cytoplasm</location>
    </subcellularLocation>
    <subcellularLocation>
        <location evidence="1">Nucleus</location>
    </subcellularLocation>
</comment>
<evidence type="ECO:0000313" key="15">
    <source>
        <dbReference type="Proteomes" id="UP001302126"/>
    </source>
</evidence>
<protein>
    <recommendedName>
        <fullName evidence="5">N-alpha-acetyltransferase 40</fullName>
        <ecNumber evidence="4">2.3.1.257</ecNumber>
    </recommendedName>
</protein>
<keyword evidence="8" id="KW-0539">Nucleus</keyword>
<dbReference type="GO" id="GO:0005634">
    <property type="term" value="C:nucleus"/>
    <property type="evidence" value="ECO:0007669"/>
    <property type="project" value="UniProtKB-SubCell"/>
</dbReference>
<dbReference type="PANTHER" id="PTHR20531">
    <property type="entry name" value="N-ALPHA-ACETYLTRANSFERASE 40"/>
    <property type="match status" value="1"/>
</dbReference>
<evidence type="ECO:0000256" key="5">
    <source>
        <dbReference type="ARBA" id="ARBA00015043"/>
    </source>
</evidence>
<dbReference type="Gene3D" id="3.40.630.30">
    <property type="match status" value="1"/>
</dbReference>
<comment type="catalytic activity">
    <reaction evidence="11">
        <text>N-terminal L-seryl-[histone H4] + acetyl-CoA = N-terminal N(alpha)-acetyl-L-seryl-[histone H4] + CoA + H(+)</text>
        <dbReference type="Rhea" id="RHEA:50596"/>
        <dbReference type="Rhea" id="RHEA-COMP:12740"/>
        <dbReference type="Rhea" id="RHEA-COMP:12743"/>
        <dbReference type="ChEBI" id="CHEBI:15378"/>
        <dbReference type="ChEBI" id="CHEBI:57287"/>
        <dbReference type="ChEBI" id="CHEBI:57288"/>
        <dbReference type="ChEBI" id="CHEBI:64738"/>
        <dbReference type="ChEBI" id="CHEBI:83690"/>
        <dbReference type="EC" id="2.3.1.257"/>
    </reaction>
</comment>
<dbReference type="InterPro" id="IPR016181">
    <property type="entry name" value="Acyl_CoA_acyltransferase"/>
</dbReference>
<keyword evidence="7" id="KW-0808">Transferase</keyword>
<evidence type="ECO:0000313" key="14">
    <source>
        <dbReference type="EMBL" id="KAK4186286.1"/>
    </source>
</evidence>
<keyword evidence="15" id="KW-1185">Reference proteome</keyword>
<dbReference type="Pfam" id="PF00583">
    <property type="entry name" value="Acetyltransf_1"/>
    <property type="match status" value="1"/>
</dbReference>
<accession>A0AAN6WRS2</accession>
<feature type="compositionally biased region" description="Polar residues" evidence="12">
    <location>
        <begin position="1"/>
        <end position="28"/>
    </location>
</feature>